<keyword evidence="14" id="KW-0805">Transcription regulation</keyword>
<name>A0A443P1H8_9MAGN</name>
<accession>A0A443P1H8</accession>
<dbReference type="InterPro" id="IPR000719">
    <property type="entry name" value="Prot_kinase_dom"/>
</dbReference>
<dbReference type="GO" id="GO:0008380">
    <property type="term" value="P:RNA splicing"/>
    <property type="evidence" value="ECO:0007669"/>
    <property type="project" value="UniProtKB-KW"/>
</dbReference>
<dbReference type="EC" id="2.7.11.1" evidence="2"/>
<dbReference type="InterPro" id="IPR045133">
    <property type="entry name" value="IRE1/2-like"/>
</dbReference>
<evidence type="ECO:0000256" key="22">
    <source>
        <dbReference type="ARBA" id="ARBA00047899"/>
    </source>
</evidence>
<keyword evidence="13" id="KW-1133">Transmembrane helix</keyword>
<evidence type="ECO:0000259" key="28">
    <source>
        <dbReference type="PROSITE" id="PS51392"/>
    </source>
</evidence>
<dbReference type="GO" id="GO:0016787">
    <property type="term" value="F:hydrolase activity"/>
    <property type="evidence" value="ECO:0007669"/>
    <property type="project" value="UniProtKB-KW"/>
</dbReference>
<dbReference type="FunFam" id="1.20.1440.180:FF:000002">
    <property type="entry name" value="Serine/threonine-protein kinase/endoribonuclease IRE1"/>
    <property type="match status" value="1"/>
</dbReference>
<keyword evidence="8" id="KW-0547">Nucleotide-binding</keyword>
<feature type="domain" description="Protein kinase" evidence="27">
    <location>
        <begin position="497"/>
        <end position="794"/>
    </location>
</feature>
<keyword evidence="7 26" id="KW-0732">Signal</keyword>
<organism evidence="29 30">
    <name type="scientific">Cinnamomum micranthum f. kanehirae</name>
    <dbReference type="NCBI Taxonomy" id="337451"/>
    <lineage>
        <taxon>Eukaryota</taxon>
        <taxon>Viridiplantae</taxon>
        <taxon>Streptophyta</taxon>
        <taxon>Embryophyta</taxon>
        <taxon>Tracheophyta</taxon>
        <taxon>Spermatophyta</taxon>
        <taxon>Magnoliopsida</taxon>
        <taxon>Magnoliidae</taxon>
        <taxon>Laurales</taxon>
        <taxon>Lauraceae</taxon>
        <taxon>Cinnamomum</taxon>
    </lineage>
</organism>
<feature type="chain" id="PRO_5019342938" description="non-specific serine/threonine protein kinase" evidence="26">
    <location>
        <begin position="23"/>
        <end position="949"/>
    </location>
</feature>
<keyword evidence="20" id="KW-0834">Unfolded protein response</keyword>
<evidence type="ECO:0000256" key="21">
    <source>
        <dbReference type="ARBA" id="ARBA00023268"/>
    </source>
</evidence>
<dbReference type="Gene3D" id="2.130.10.10">
    <property type="entry name" value="YVTN repeat-like/Quinoprotein amine dehydrogenase"/>
    <property type="match status" value="1"/>
</dbReference>
<dbReference type="InterPro" id="IPR015943">
    <property type="entry name" value="WD40/YVTN_repeat-like_dom_sf"/>
</dbReference>
<dbReference type="FunFam" id="3.30.200.20:FF:000077">
    <property type="entry name" value="Putative Serine/threonine-protein kinase/endoribonuclease IRE1"/>
    <property type="match status" value="1"/>
</dbReference>
<comment type="catalytic activity">
    <reaction evidence="22">
        <text>L-threonyl-[protein] + ATP = O-phospho-L-threonyl-[protein] + ADP + H(+)</text>
        <dbReference type="Rhea" id="RHEA:46608"/>
        <dbReference type="Rhea" id="RHEA-COMP:11060"/>
        <dbReference type="Rhea" id="RHEA-COMP:11605"/>
        <dbReference type="ChEBI" id="CHEBI:15378"/>
        <dbReference type="ChEBI" id="CHEBI:30013"/>
        <dbReference type="ChEBI" id="CHEBI:30616"/>
        <dbReference type="ChEBI" id="CHEBI:61977"/>
        <dbReference type="ChEBI" id="CHEBI:456216"/>
        <dbReference type="EC" id="2.7.11.1"/>
    </reaction>
</comment>
<dbReference type="SMART" id="SM00220">
    <property type="entry name" value="S_TKc"/>
    <property type="match status" value="1"/>
</dbReference>
<dbReference type="InterPro" id="IPR008271">
    <property type="entry name" value="Ser/Thr_kinase_AS"/>
</dbReference>
<dbReference type="GO" id="GO:0036498">
    <property type="term" value="P:IRE1-mediated unfolded protein response"/>
    <property type="evidence" value="ECO:0007669"/>
    <property type="project" value="TreeGrafter"/>
</dbReference>
<dbReference type="PROSITE" id="PS50011">
    <property type="entry name" value="PROTEIN_KINASE_DOM"/>
    <property type="match status" value="1"/>
</dbReference>
<evidence type="ECO:0000256" key="1">
    <source>
        <dbReference type="ARBA" id="ARBA00004115"/>
    </source>
</evidence>
<keyword evidence="11" id="KW-0256">Endoplasmic reticulum</keyword>
<keyword evidence="9 29" id="KW-0418">Kinase</keyword>
<keyword evidence="12" id="KW-0067">ATP-binding</keyword>
<dbReference type="SUPFAM" id="SSF56112">
    <property type="entry name" value="Protein kinase-like (PK-like)"/>
    <property type="match status" value="1"/>
</dbReference>
<evidence type="ECO:0000256" key="26">
    <source>
        <dbReference type="SAM" id="SignalP"/>
    </source>
</evidence>
<dbReference type="GO" id="GO:0006397">
    <property type="term" value="P:mRNA processing"/>
    <property type="evidence" value="ECO:0007669"/>
    <property type="project" value="UniProtKB-KW"/>
</dbReference>
<dbReference type="PANTHER" id="PTHR13954">
    <property type="entry name" value="IRE1-RELATED"/>
    <property type="match status" value="1"/>
</dbReference>
<evidence type="ECO:0000256" key="20">
    <source>
        <dbReference type="ARBA" id="ARBA00023230"/>
    </source>
</evidence>
<dbReference type="InterPro" id="IPR010513">
    <property type="entry name" value="KEN_dom"/>
</dbReference>
<dbReference type="PROSITE" id="PS51392">
    <property type="entry name" value="KEN"/>
    <property type="match status" value="1"/>
</dbReference>
<dbReference type="PANTHER" id="PTHR13954:SF6">
    <property type="entry name" value="NON-SPECIFIC SERINE_THREONINE PROTEIN KINASE"/>
    <property type="match status" value="1"/>
</dbReference>
<evidence type="ECO:0000256" key="18">
    <source>
        <dbReference type="ARBA" id="ARBA00023180"/>
    </source>
</evidence>
<dbReference type="EMBL" id="QPKB01000005">
    <property type="protein sequence ID" value="RWR84582.1"/>
    <property type="molecule type" value="Genomic_DNA"/>
</dbReference>
<dbReference type="InterPro" id="IPR018391">
    <property type="entry name" value="PQQ_b-propeller_rpt"/>
</dbReference>
<dbReference type="SMART" id="SM00564">
    <property type="entry name" value="PQQ"/>
    <property type="match status" value="2"/>
</dbReference>
<evidence type="ECO:0000256" key="13">
    <source>
        <dbReference type="ARBA" id="ARBA00022989"/>
    </source>
</evidence>
<feature type="domain" description="KEN" evidence="28">
    <location>
        <begin position="797"/>
        <end position="928"/>
    </location>
</feature>
<comment type="caution">
    <text evidence="29">The sequence shown here is derived from an EMBL/GenBank/DDBJ whole genome shotgun (WGS) entry which is preliminary data.</text>
</comment>
<feature type="signal peptide" evidence="26">
    <location>
        <begin position="1"/>
        <end position="22"/>
    </location>
</feature>
<dbReference type="Pfam" id="PF06479">
    <property type="entry name" value="Ribonuc_2-5A"/>
    <property type="match status" value="1"/>
</dbReference>
<evidence type="ECO:0000256" key="11">
    <source>
        <dbReference type="ARBA" id="ARBA00022824"/>
    </source>
</evidence>
<evidence type="ECO:0000313" key="29">
    <source>
        <dbReference type="EMBL" id="RWR84582.1"/>
    </source>
</evidence>
<evidence type="ECO:0000256" key="9">
    <source>
        <dbReference type="ARBA" id="ARBA00022777"/>
    </source>
</evidence>
<feature type="region of interest" description="Disordered" evidence="25">
    <location>
        <begin position="38"/>
        <end position="85"/>
    </location>
</feature>
<dbReference type="CDD" id="cd10422">
    <property type="entry name" value="RNase_Ire1"/>
    <property type="match status" value="1"/>
</dbReference>
<dbReference type="Gene3D" id="3.30.200.20">
    <property type="entry name" value="Phosphorylase Kinase, domain 1"/>
    <property type="match status" value="1"/>
</dbReference>
<evidence type="ECO:0000256" key="14">
    <source>
        <dbReference type="ARBA" id="ARBA00023015"/>
    </source>
</evidence>
<dbReference type="GO" id="GO:1990604">
    <property type="term" value="C:IRE1-TRAF2-ASK1 complex"/>
    <property type="evidence" value="ECO:0007669"/>
    <property type="project" value="TreeGrafter"/>
</dbReference>
<comment type="catalytic activity">
    <reaction evidence="23">
        <text>L-seryl-[protein] + ATP = O-phospho-L-seryl-[protein] + ADP + H(+)</text>
        <dbReference type="Rhea" id="RHEA:17989"/>
        <dbReference type="Rhea" id="RHEA-COMP:9863"/>
        <dbReference type="Rhea" id="RHEA-COMP:11604"/>
        <dbReference type="ChEBI" id="CHEBI:15378"/>
        <dbReference type="ChEBI" id="CHEBI:29999"/>
        <dbReference type="ChEBI" id="CHEBI:30616"/>
        <dbReference type="ChEBI" id="CHEBI:83421"/>
        <dbReference type="ChEBI" id="CHEBI:456216"/>
        <dbReference type="EC" id="2.7.11.1"/>
    </reaction>
</comment>
<evidence type="ECO:0000256" key="2">
    <source>
        <dbReference type="ARBA" id="ARBA00012513"/>
    </source>
</evidence>
<keyword evidence="19" id="KW-0508">mRNA splicing</keyword>
<dbReference type="FunFam" id="1.10.510.10:FF:000463">
    <property type="entry name" value="Serine/threonine-protein kinase/endoribonuclease IRE1a"/>
    <property type="match status" value="1"/>
</dbReference>
<comment type="subcellular location">
    <subcellularLocation>
        <location evidence="1">Endoplasmic reticulum membrane</location>
        <topology evidence="1">Single-pass type I membrane protein</topology>
    </subcellularLocation>
</comment>
<gene>
    <name evidence="29" type="ORF">CKAN_01340100</name>
</gene>
<dbReference type="GO" id="GO:0005524">
    <property type="term" value="F:ATP binding"/>
    <property type="evidence" value="ECO:0007669"/>
    <property type="project" value="UniProtKB-KW"/>
</dbReference>
<feature type="compositionally biased region" description="Basic and acidic residues" evidence="25">
    <location>
        <begin position="448"/>
        <end position="462"/>
    </location>
</feature>
<dbReference type="InterPro" id="IPR038357">
    <property type="entry name" value="KEN_sf"/>
</dbReference>
<evidence type="ECO:0000259" key="27">
    <source>
        <dbReference type="PROSITE" id="PS50011"/>
    </source>
</evidence>
<evidence type="ECO:0000256" key="12">
    <source>
        <dbReference type="ARBA" id="ARBA00022840"/>
    </source>
</evidence>
<keyword evidence="15" id="KW-0472">Membrane</keyword>
<evidence type="ECO:0000256" key="5">
    <source>
        <dbReference type="ARBA" id="ARBA00022679"/>
    </source>
</evidence>
<dbReference type="GO" id="GO:0051082">
    <property type="term" value="F:unfolded protein binding"/>
    <property type="evidence" value="ECO:0007669"/>
    <property type="project" value="TreeGrafter"/>
</dbReference>
<evidence type="ECO:0000256" key="17">
    <source>
        <dbReference type="ARBA" id="ARBA00023163"/>
    </source>
</evidence>
<keyword evidence="18" id="KW-0325">Glycoprotein</keyword>
<keyword evidence="16" id="KW-1015">Disulfide bond</keyword>
<dbReference type="GO" id="GO:0004674">
    <property type="term" value="F:protein serine/threonine kinase activity"/>
    <property type="evidence" value="ECO:0007669"/>
    <property type="project" value="UniProtKB-KW"/>
</dbReference>
<keyword evidence="30" id="KW-1185">Reference proteome</keyword>
<dbReference type="Gene3D" id="1.10.510.10">
    <property type="entry name" value="Transferase(Phosphotransferase) domain 1"/>
    <property type="match status" value="1"/>
</dbReference>
<evidence type="ECO:0000256" key="7">
    <source>
        <dbReference type="ARBA" id="ARBA00022729"/>
    </source>
</evidence>
<feature type="compositionally biased region" description="Low complexity" evidence="25">
    <location>
        <begin position="424"/>
        <end position="439"/>
    </location>
</feature>
<comment type="subunit">
    <text evidence="24">Homodimer; disulfide-linked. Dimer formation is driven by hydrophobic interactions within the N-terminal luminal domains and stabilized by disulfide bridges.</text>
</comment>
<keyword evidence="10" id="KW-0378">Hydrolase</keyword>
<dbReference type="SMART" id="SM00580">
    <property type="entry name" value="PUG"/>
    <property type="match status" value="1"/>
</dbReference>
<evidence type="ECO:0000256" key="3">
    <source>
        <dbReference type="ARBA" id="ARBA00022527"/>
    </source>
</evidence>
<dbReference type="InterPro" id="IPR011047">
    <property type="entry name" value="Quinoprotein_ADH-like_sf"/>
</dbReference>
<dbReference type="PROSITE" id="PS00108">
    <property type="entry name" value="PROTEIN_KINASE_ST"/>
    <property type="match status" value="1"/>
</dbReference>
<evidence type="ECO:0000256" key="6">
    <source>
        <dbReference type="ARBA" id="ARBA00022692"/>
    </source>
</evidence>
<keyword evidence="3" id="KW-0723">Serine/threonine-protein kinase</keyword>
<dbReference type="SUPFAM" id="SSF50998">
    <property type="entry name" value="Quinoprotein alcohol dehydrogenase-like"/>
    <property type="match status" value="1"/>
</dbReference>
<keyword evidence="6" id="KW-0812">Transmembrane</keyword>
<dbReference type="InterPro" id="IPR011009">
    <property type="entry name" value="Kinase-like_dom_sf"/>
</dbReference>
<keyword evidence="5" id="KW-0808">Transferase</keyword>
<dbReference type="OrthoDB" id="63989at2759"/>
<keyword evidence="21" id="KW-0511">Multifunctional enzyme</keyword>
<dbReference type="STRING" id="337451.A0A443P1H8"/>
<evidence type="ECO:0000256" key="19">
    <source>
        <dbReference type="ARBA" id="ARBA00023187"/>
    </source>
</evidence>
<reference evidence="29 30" key="1">
    <citation type="journal article" date="2019" name="Nat. Plants">
        <title>Stout camphor tree genome fills gaps in understanding of flowering plant genome evolution.</title>
        <authorList>
            <person name="Chaw S.M."/>
            <person name="Liu Y.C."/>
            <person name="Wu Y.W."/>
            <person name="Wang H.Y."/>
            <person name="Lin C.I."/>
            <person name="Wu C.S."/>
            <person name="Ke H.M."/>
            <person name="Chang L.Y."/>
            <person name="Hsu C.Y."/>
            <person name="Yang H.T."/>
            <person name="Sudianto E."/>
            <person name="Hsu M.H."/>
            <person name="Wu K.P."/>
            <person name="Wang L.N."/>
            <person name="Leebens-Mack J.H."/>
            <person name="Tsai I.J."/>
        </authorList>
    </citation>
    <scope>NUCLEOTIDE SEQUENCE [LARGE SCALE GENOMIC DNA]</scope>
    <source>
        <strain evidence="30">cv. Chaw 1501</strain>
        <tissue evidence="29">Young leaves</tissue>
    </source>
</reference>
<keyword evidence="17" id="KW-0804">Transcription</keyword>
<dbReference type="GO" id="GO:0004521">
    <property type="term" value="F:RNA endonuclease activity"/>
    <property type="evidence" value="ECO:0007669"/>
    <property type="project" value="InterPro"/>
</dbReference>
<protein>
    <recommendedName>
        <fullName evidence="2">non-specific serine/threonine protein kinase</fullName>
        <ecNumber evidence="2">2.7.11.1</ecNumber>
    </recommendedName>
</protein>
<feature type="region of interest" description="Disordered" evidence="25">
    <location>
        <begin position="417"/>
        <end position="468"/>
    </location>
</feature>
<dbReference type="Pfam" id="PF00069">
    <property type="entry name" value="Pkinase"/>
    <property type="match status" value="1"/>
</dbReference>
<evidence type="ECO:0000256" key="10">
    <source>
        <dbReference type="ARBA" id="ARBA00022801"/>
    </source>
</evidence>
<evidence type="ECO:0000256" key="23">
    <source>
        <dbReference type="ARBA" id="ARBA00048679"/>
    </source>
</evidence>
<dbReference type="AlphaFoldDB" id="A0A443P1H8"/>
<evidence type="ECO:0000256" key="24">
    <source>
        <dbReference type="ARBA" id="ARBA00065357"/>
    </source>
</evidence>
<evidence type="ECO:0000256" key="4">
    <source>
        <dbReference type="ARBA" id="ARBA00022664"/>
    </source>
</evidence>
<evidence type="ECO:0000256" key="25">
    <source>
        <dbReference type="SAM" id="MobiDB-lite"/>
    </source>
</evidence>
<feature type="compositionally biased region" description="Basic and acidic residues" evidence="25">
    <location>
        <begin position="64"/>
        <end position="81"/>
    </location>
</feature>
<evidence type="ECO:0000256" key="15">
    <source>
        <dbReference type="ARBA" id="ARBA00023136"/>
    </source>
</evidence>
<dbReference type="Proteomes" id="UP000283530">
    <property type="component" value="Unassembled WGS sequence"/>
</dbReference>
<proteinExistence type="predicted"/>
<evidence type="ECO:0000313" key="30">
    <source>
        <dbReference type="Proteomes" id="UP000283530"/>
    </source>
</evidence>
<dbReference type="Gene3D" id="1.20.1440.180">
    <property type="entry name" value="KEN domain"/>
    <property type="match status" value="1"/>
</dbReference>
<evidence type="ECO:0000256" key="16">
    <source>
        <dbReference type="ARBA" id="ARBA00023157"/>
    </source>
</evidence>
<keyword evidence="4" id="KW-0507">mRNA processing</keyword>
<sequence>MKTHYLFFLLLLSLLPWPLLSSSNIKFQDPVPITNFSDSSSPFNKKEDGGWLKKMSNTSPSPFADRKEKISDMSSPSKDEASENLGGSFLYDGNDDLSNTSISPTRRSLLSLPPNKQDTFLIASLNGTIYLVESDSGKVHWSFSSGKSLSSSYQAYDKNAHVLRERNGAKSIVNNDYFVECGDDWNLYMHTTRGKMKLPVTIEEFVESTPHYLEDGAIIVGEKEKIVFCVDANTGRVIRTFPAKFENDVQGILSLKQYMGDQLKSSSTNIQTTDLLFITRTNYKLESYFLDSNEVAWNMTVSDLDFQYRCSGLLEYQGDEMPFPCHIKGVVYRTHEHDPLHSELRFLESRRDDEMLLLPAPQTQGKETDDGKEIVPEISPEAAPFLQRNILFDPSFIVGVAFLFTVFGVVFHCGRQKRHDKSNKQSSDSSDSNRKQTSSAKKRKTRKIEHNKNNARTNDLETHISSQNKDGKVDLDPLLNLTKAIENGDGRWVGKLFVSNKEIAKGSNGTVVFEGVYDHRIQVAVKRLVLAHNDVALKEYDNLIASKQHPNIVRWFGVEQDSDFFYLPLERCTCNLNDLIGLYSDAFPNSLSTENPASYNVNEYKVQLKSIKGIDKDTDLWQVNGYPSSKLLNLMRDVVAGLAHLHELGIIHRDLKPQNVLITCEKSLCAKLSDMGISKRLNEGMSSLGHHATGYGSSGWQAPEQILHGRQTRAVDLFSLGCVLFFCITKGKHPFGERLERDSNIVKNRFDLFLVEHIPEAVDLVSQLLHPKPETRQEDILSPKAKEVLHHPFFWNSMVRLWFLREVSDMVELKDKVGESDLLRALENTAPVALGGNWDEKMEASFITNFGRQRRYKNDSIRDLLRLIRNKLNHYGELPKEIQELLGSVPEGFYNYFAIRFPKLFIEVYKVIYNHCRKEDNFRIYFTSNNLHKFVGGQLQDLRSELQHE</sequence>
<evidence type="ECO:0000256" key="8">
    <source>
        <dbReference type="ARBA" id="ARBA00022741"/>
    </source>
</evidence>